<feature type="transmembrane region" description="Helical" evidence="1">
    <location>
        <begin position="200"/>
        <end position="219"/>
    </location>
</feature>
<keyword evidence="1" id="KW-0812">Transmembrane</keyword>
<dbReference type="Proteomes" id="UP000279446">
    <property type="component" value="Unassembled WGS sequence"/>
</dbReference>
<dbReference type="AlphaFoldDB" id="A0A433YFL6"/>
<feature type="transmembrane region" description="Helical" evidence="1">
    <location>
        <begin position="20"/>
        <end position="40"/>
    </location>
</feature>
<keyword evidence="1" id="KW-1133">Transmembrane helix</keyword>
<dbReference type="RefSeq" id="WP_127190272.1">
    <property type="nucleotide sequence ID" value="NZ_RZNY01000001.1"/>
</dbReference>
<keyword evidence="3" id="KW-1185">Reference proteome</keyword>
<organism evidence="2 3">
    <name type="scientific">Paenibacillus anaericanus</name>
    <dbReference type="NCBI Taxonomy" id="170367"/>
    <lineage>
        <taxon>Bacteria</taxon>
        <taxon>Bacillati</taxon>
        <taxon>Bacillota</taxon>
        <taxon>Bacilli</taxon>
        <taxon>Bacillales</taxon>
        <taxon>Paenibacillaceae</taxon>
        <taxon>Paenibacillus</taxon>
    </lineage>
</organism>
<protein>
    <submittedName>
        <fullName evidence="2">DUF4052 domain-containing protein</fullName>
    </submittedName>
</protein>
<reference evidence="2 3" key="1">
    <citation type="submission" date="2018-12" db="EMBL/GenBank/DDBJ databases">
        <authorList>
            <person name="Sun L."/>
            <person name="Chen Z."/>
        </authorList>
    </citation>
    <scope>NUCLEOTIDE SEQUENCE [LARGE SCALE GENOMIC DNA]</scope>
    <source>
        <strain evidence="2 3">DSM 15890</strain>
    </source>
</reference>
<dbReference type="OrthoDB" id="2624854at2"/>
<evidence type="ECO:0000313" key="2">
    <source>
        <dbReference type="EMBL" id="RUT48678.1"/>
    </source>
</evidence>
<feature type="transmembrane region" description="Helical" evidence="1">
    <location>
        <begin position="92"/>
        <end position="120"/>
    </location>
</feature>
<feature type="transmembrane region" description="Helical" evidence="1">
    <location>
        <begin position="140"/>
        <end position="158"/>
    </location>
</feature>
<dbReference type="EMBL" id="RZNY01000001">
    <property type="protein sequence ID" value="RUT48678.1"/>
    <property type="molecule type" value="Genomic_DNA"/>
</dbReference>
<sequence>MRSFRKQMKFHWIDFRKAIYIFWLVLILVNSTQIVIQHFWPGIIDSPIDQVFAANYSVIAIFTLVAGLITATQTFPLMMSFGFTRKQFFINVQIISVIYCAGMALMQSIVVHAGSAIIHLFDSQLQSSLIPFFTLWYMQFWIYLAISFLFFVMGIVFYRFGTLAGIFVIAVYIMLLYWITEKPSFDSYFNSITANTSPTLILIPLIITIIAASIGWLLCRRAAIRTH</sequence>
<feature type="transmembrane region" description="Helical" evidence="1">
    <location>
        <begin position="52"/>
        <end position="71"/>
    </location>
</feature>
<proteinExistence type="predicted"/>
<feature type="transmembrane region" description="Helical" evidence="1">
    <location>
        <begin position="163"/>
        <end position="180"/>
    </location>
</feature>
<name>A0A433YFL6_9BACL</name>
<evidence type="ECO:0000256" key="1">
    <source>
        <dbReference type="SAM" id="Phobius"/>
    </source>
</evidence>
<dbReference type="Pfam" id="PF13261">
    <property type="entry name" value="DUF4052"/>
    <property type="match status" value="1"/>
</dbReference>
<evidence type="ECO:0000313" key="3">
    <source>
        <dbReference type="Proteomes" id="UP000279446"/>
    </source>
</evidence>
<gene>
    <name evidence="2" type="ORF">EJP82_01705</name>
</gene>
<accession>A0A433YFL6</accession>
<dbReference type="InterPro" id="IPR025126">
    <property type="entry name" value="DUF4052"/>
</dbReference>
<comment type="caution">
    <text evidence="2">The sequence shown here is derived from an EMBL/GenBank/DDBJ whole genome shotgun (WGS) entry which is preliminary data.</text>
</comment>
<keyword evidence="1" id="KW-0472">Membrane</keyword>